<dbReference type="EC" id="3.4.11.-" evidence="15"/>
<keyword evidence="20" id="KW-1185">Reference proteome</keyword>
<proteinExistence type="inferred from homology"/>
<evidence type="ECO:0000256" key="6">
    <source>
        <dbReference type="ARBA" id="ARBA00022723"/>
    </source>
</evidence>
<dbReference type="PRINTS" id="PR00756">
    <property type="entry name" value="ALADIPTASE"/>
</dbReference>
<dbReference type="InterPro" id="IPR034016">
    <property type="entry name" value="M1_APN-typ"/>
</dbReference>
<dbReference type="AlphaFoldDB" id="A0A9P0F2S5"/>
<feature type="domain" description="Aminopeptidase N-like N-terminal" evidence="18">
    <location>
        <begin position="95"/>
        <end position="295"/>
    </location>
</feature>
<keyword evidence="8 15" id="KW-0378">Hydrolase</keyword>
<comment type="similarity">
    <text evidence="2 15">Belongs to the peptidase M1 family.</text>
</comment>
<dbReference type="GO" id="GO:0098552">
    <property type="term" value="C:side of membrane"/>
    <property type="evidence" value="ECO:0007669"/>
    <property type="project" value="UniProtKB-KW"/>
</dbReference>
<keyword evidence="4" id="KW-0336">GPI-anchor</keyword>
<dbReference type="InterPro" id="IPR014782">
    <property type="entry name" value="Peptidase_M1_dom"/>
</dbReference>
<accession>A0A9P0F2S5</accession>
<keyword evidence="15" id="KW-0031">Aminopeptidase</keyword>
<dbReference type="CDD" id="cd09601">
    <property type="entry name" value="M1_APN-Q_like"/>
    <property type="match status" value="1"/>
</dbReference>
<gene>
    <name evidence="19" type="ORF">BEMITA_LOCUS8341</name>
</gene>
<name>A0A9P0F2S5_BEMTA</name>
<evidence type="ECO:0000313" key="19">
    <source>
        <dbReference type="EMBL" id="CAH0389524.1"/>
    </source>
</evidence>
<evidence type="ECO:0000256" key="14">
    <source>
        <dbReference type="PIRSR" id="PIRSR634016-3"/>
    </source>
</evidence>
<dbReference type="InterPro" id="IPR027268">
    <property type="entry name" value="Peptidase_M4/M1_CTD_sf"/>
</dbReference>
<dbReference type="InterPro" id="IPR045357">
    <property type="entry name" value="Aminopeptidase_N-like_N"/>
</dbReference>
<dbReference type="GO" id="GO:0008270">
    <property type="term" value="F:zinc ion binding"/>
    <property type="evidence" value="ECO:0007669"/>
    <property type="project" value="UniProtKB-UniRule"/>
</dbReference>
<dbReference type="Gene3D" id="1.10.390.10">
    <property type="entry name" value="Neutral Protease Domain 2"/>
    <property type="match status" value="1"/>
</dbReference>
<evidence type="ECO:0000256" key="12">
    <source>
        <dbReference type="ARBA" id="ARBA00023180"/>
    </source>
</evidence>
<dbReference type="InterPro" id="IPR024571">
    <property type="entry name" value="ERAP1-like_C_dom"/>
</dbReference>
<feature type="domain" description="ERAP1-like C-terminal" evidence="17">
    <location>
        <begin position="638"/>
        <end position="967"/>
    </location>
</feature>
<dbReference type="GO" id="GO:0005886">
    <property type="term" value="C:plasma membrane"/>
    <property type="evidence" value="ECO:0007669"/>
    <property type="project" value="UniProtKB-SubCell"/>
</dbReference>
<keyword evidence="15" id="KW-1133">Transmembrane helix</keyword>
<evidence type="ECO:0000259" key="17">
    <source>
        <dbReference type="Pfam" id="PF11838"/>
    </source>
</evidence>
<keyword evidence="13" id="KW-0449">Lipoprotein</keyword>
<dbReference type="GO" id="GO:0070006">
    <property type="term" value="F:metalloaminopeptidase activity"/>
    <property type="evidence" value="ECO:0007669"/>
    <property type="project" value="TreeGrafter"/>
</dbReference>
<keyword evidence="9 14" id="KW-0862">Zinc</keyword>
<keyword evidence="15" id="KW-0812">Transmembrane</keyword>
<evidence type="ECO:0000313" key="20">
    <source>
        <dbReference type="Proteomes" id="UP001152759"/>
    </source>
</evidence>
<evidence type="ECO:0000256" key="5">
    <source>
        <dbReference type="ARBA" id="ARBA00022670"/>
    </source>
</evidence>
<keyword evidence="6 14" id="KW-0479">Metal-binding</keyword>
<dbReference type="InterPro" id="IPR050344">
    <property type="entry name" value="Peptidase_M1_aminopeptidases"/>
</dbReference>
<dbReference type="Pfam" id="PF17900">
    <property type="entry name" value="Peptidase_M1_N"/>
    <property type="match status" value="1"/>
</dbReference>
<dbReference type="FunFam" id="2.60.40.1910:FF:000008">
    <property type="entry name" value="Aminopeptidase"/>
    <property type="match status" value="1"/>
</dbReference>
<evidence type="ECO:0000256" key="8">
    <source>
        <dbReference type="ARBA" id="ARBA00022801"/>
    </source>
</evidence>
<evidence type="ECO:0000256" key="10">
    <source>
        <dbReference type="ARBA" id="ARBA00023049"/>
    </source>
</evidence>
<feature type="domain" description="Peptidase M1 membrane alanine aminopeptidase" evidence="16">
    <location>
        <begin position="333"/>
        <end position="546"/>
    </location>
</feature>
<dbReference type="GO" id="GO:0005737">
    <property type="term" value="C:cytoplasm"/>
    <property type="evidence" value="ECO:0007669"/>
    <property type="project" value="TreeGrafter"/>
</dbReference>
<dbReference type="GO" id="GO:0043171">
    <property type="term" value="P:peptide catabolic process"/>
    <property type="evidence" value="ECO:0007669"/>
    <property type="project" value="TreeGrafter"/>
</dbReference>
<evidence type="ECO:0000256" key="7">
    <source>
        <dbReference type="ARBA" id="ARBA00022729"/>
    </source>
</evidence>
<evidence type="ECO:0000256" key="15">
    <source>
        <dbReference type="RuleBase" id="RU364040"/>
    </source>
</evidence>
<evidence type="ECO:0000256" key="1">
    <source>
        <dbReference type="ARBA" id="ARBA00004609"/>
    </source>
</evidence>
<dbReference type="Gene3D" id="2.60.40.1730">
    <property type="entry name" value="tricorn interacting facor f3 domain"/>
    <property type="match status" value="1"/>
</dbReference>
<dbReference type="Proteomes" id="UP001152759">
    <property type="component" value="Chromosome 4"/>
</dbReference>
<keyword evidence="10 15" id="KW-0482">Metalloprotease</keyword>
<feature type="binding site" evidence="14">
    <location>
        <position position="425"/>
    </location>
    <ligand>
        <name>Zn(2+)</name>
        <dbReference type="ChEBI" id="CHEBI:29105"/>
        <note>catalytic</note>
    </ligand>
</feature>
<evidence type="ECO:0000256" key="2">
    <source>
        <dbReference type="ARBA" id="ARBA00010136"/>
    </source>
</evidence>
<keyword evidence="12" id="KW-0325">Glycoprotein</keyword>
<evidence type="ECO:0000256" key="4">
    <source>
        <dbReference type="ARBA" id="ARBA00022622"/>
    </source>
</evidence>
<dbReference type="InterPro" id="IPR001930">
    <property type="entry name" value="Peptidase_M1"/>
</dbReference>
<dbReference type="Pfam" id="PF01433">
    <property type="entry name" value="Peptidase_M1"/>
    <property type="match status" value="1"/>
</dbReference>
<comment type="cofactor">
    <cofactor evidence="14 15">
        <name>Zn(2+)</name>
        <dbReference type="ChEBI" id="CHEBI:29105"/>
    </cofactor>
    <text evidence="14 15">Binds 1 zinc ion per subunit.</text>
</comment>
<keyword evidence="7" id="KW-0732">Signal</keyword>
<dbReference type="GO" id="GO:0005615">
    <property type="term" value="C:extracellular space"/>
    <property type="evidence" value="ECO:0007669"/>
    <property type="project" value="TreeGrafter"/>
</dbReference>
<dbReference type="SUPFAM" id="SSF55486">
    <property type="entry name" value="Metalloproteases ('zincins'), catalytic domain"/>
    <property type="match status" value="1"/>
</dbReference>
<evidence type="ECO:0000256" key="11">
    <source>
        <dbReference type="ARBA" id="ARBA00023136"/>
    </source>
</evidence>
<feature type="transmembrane region" description="Helical" evidence="15">
    <location>
        <begin position="35"/>
        <end position="57"/>
    </location>
</feature>
<dbReference type="EMBL" id="OU963865">
    <property type="protein sequence ID" value="CAH0389524.1"/>
    <property type="molecule type" value="Genomic_DNA"/>
</dbReference>
<protein>
    <recommendedName>
        <fullName evidence="15">Aminopeptidase</fullName>
        <ecNumber evidence="15">3.4.11.-</ecNumber>
    </recommendedName>
</protein>
<dbReference type="KEGG" id="btab:109042616"/>
<dbReference type="PANTHER" id="PTHR11533:SF294">
    <property type="entry name" value="THYROTROPIN-RELEASING HORMONE-DEGRADING ECTOENZYME"/>
    <property type="match status" value="1"/>
</dbReference>
<organism evidence="19 20">
    <name type="scientific">Bemisia tabaci</name>
    <name type="common">Sweetpotato whitefly</name>
    <name type="synonym">Aleurodes tabaci</name>
    <dbReference type="NCBI Taxonomy" id="7038"/>
    <lineage>
        <taxon>Eukaryota</taxon>
        <taxon>Metazoa</taxon>
        <taxon>Ecdysozoa</taxon>
        <taxon>Arthropoda</taxon>
        <taxon>Hexapoda</taxon>
        <taxon>Insecta</taxon>
        <taxon>Pterygota</taxon>
        <taxon>Neoptera</taxon>
        <taxon>Paraneoptera</taxon>
        <taxon>Hemiptera</taxon>
        <taxon>Sternorrhyncha</taxon>
        <taxon>Aleyrodoidea</taxon>
        <taxon>Aleyrodidae</taxon>
        <taxon>Aleyrodinae</taxon>
        <taxon>Bemisia</taxon>
    </lineage>
</organism>
<dbReference type="SUPFAM" id="SSF63737">
    <property type="entry name" value="Leukotriene A4 hydrolase N-terminal domain"/>
    <property type="match status" value="1"/>
</dbReference>
<comment type="subcellular location">
    <subcellularLocation>
        <location evidence="1">Cell membrane</location>
        <topology evidence="1">Lipid-anchor</topology>
        <topology evidence="1">GPI-anchor</topology>
    </subcellularLocation>
</comment>
<dbReference type="InterPro" id="IPR042097">
    <property type="entry name" value="Aminopeptidase_N-like_N_sf"/>
</dbReference>
<keyword evidence="11 15" id="KW-0472">Membrane</keyword>
<evidence type="ECO:0000256" key="9">
    <source>
        <dbReference type="ARBA" id="ARBA00022833"/>
    </source>
</evidence>
<evidence type="ECO:0000259" key="18">
    <source>
        <dbReference type="Pfam" id="PF17900"/>
    </source>
</evidence>
<keyword evidence="3" id="KW-1003">Cell membrane</keyword>
<feature type="binding site" evidence="14">
    <location>
        <position position="406"/>
    </location>
    <ligand>
        <name>Zn(2+)</name>
        <dbReference type="ChEBI" id="CHEBI:29105"/>
        <note>catalytic</note>
    </ligand>
</feature>
<reference evidence="19" key="1">
    <citation type="submission" date="2021-12" db="EMBL/GenBank/DDBJ databases">
        <authorList>
            <person name="King R."/>
        </authorList>
    </citation>
    <scope>NUCLEOTIDE SEQUENCE</scope>
</reference>
<dbReference type="Pfam" id="PF11838">
    <property type="entry name" value="ERAP1_C"/>
    <property type="match status" value="1"/>
</dbReference>
<dbReference type="GO" id="GO:0006508">
    <property type="term" value="P:proteolysis"/>
    <property type="evidence" value="ECO:0007669"/>
    <property type="project" value="UniProtKB-KW"/>
</dbReference>
<sequence>MMNGIRSDYMVERFDHGPEIKYKRKGGIFISKQEIYLLVALVAVIAVISGMIGRYSANKNCRVATRLITRAHRKELEEFNLIRTATARLDSAVWPIHYSIELRPVLEANFPGAFNFTVEGIVKIMLEVRRDVNQIKLYGKNIFLKQETILITHDNSQNGTSIDEYINVKSLEYNIERDIVNFHLNATLKAGQVYELSISFMNGIQETPRGLFRIKYSDHLTGQDKWMLATRFDPIYARLAVPCFDEPKFKSTFQLKVLRMKNARAISNTKVNSTTDSDISDYVWDEFGVSPRMSTNSLGLMVLEASAGCHSDSGEKQEFNVWSRDTIDCKSTLHDAAKILASLEDYLGMPCPVPKIDIVVAPKYPQMNADIWGLIVLPERDTTQQVQNSTIRHQQMKFSLAEKLAHQWFGTLVTTSQWAESWINEALANYLPYLTLQSVEPEWDLVSRFHTHTLYRALHIDSDNSTSVGLNNTMISTASYDALDPLASFKGACILRMLNMILPDAAFQNGIKSYLSTKQYNVTELDDFWSSIENQINETEVKQIFEKNLSVRDFMRPWITNPGYPVLTVTRNHTKNSVLLSQKKFSLSQENSSDTWSIPITYTKKSEGNFADLSPKFWLNEGQVEAERTNITFGETEWVLFNLNHTGFYRTNYDVENWGLLAEDFLQLPATTQAQLMNDAFALARAELLNITVALNLTPKMQKNKNYVTWLAFLDNIKFIKSLIEDTESYEAFQEYLKALILPNYLQLTKFTDSELPQTDVLLRSKLTAWACSLEITDCVNKSLDEFNHWVLIPDAENSTIPIDSDYQDTVICTALRSSTSALRQSNWKFLWDYFRKCHLASDRARVLRNLMCTPEPRLIKMMLDKTFSNETFLQDEELNVLWDSVSFRYHTVDVAFDYVREKWDLIFEKTNGTRNSLQETILTSVTKGLNSELHLRDLLDFQETYAANLSDAAVAAIQDGIDEVRRRTEWRATNLNTITNWLNKDSKQT</sequence>
<evidence type="ECO:0000256" key="13">
    <source>
        <dbReference type="ARBA" id="ARBA00023288"/>
    </source>
</evidence>
<dbReference type="Gene3D" id="2.60.40.1910">
    <property type="match status" value="1"/>
</dbReference>
<dbReference type="GO" id="GO:0042277">
    <property type="term" value="F:peptide binding"/>
    <property type="evidence" value="ECO:0007669"/>
    <property type="project" value="TreeGrafter"/>
</dbReference>
<dbReference type="PANTHER" id="PTHR11533">
    <property type="entry name" value="PROTEASE M1 ZINC METALLOPROTEASE"/>
    <property type="match status" value="1"/>
</dbReference>
<keyword evidence="5 15" id="KW-0645">Protease</keyword>
<dbReference type="Gene3D" id="1.25.50.20">
    <property type="match status" value="1"/>
</dbReference>
<evidence type="ECO:0000256" key="3">
    <source>
        <dbReference type="ARBA" id="ARBA00022475"/>
    </source>
</evidence>
<evidence type="ECO:0000259" key="16">
    <source>
        <dbReference type="Pfam" id="PF01433"/>
    </source>
</evidence>